<evidence type="ECO:0000313" key="2">
    <source>
        <dbReference type="RefSeq" id="XP_017892139.2"/>
    </source>
</evidence>
<dbReference type="AlphaFoldDB" id="A0AAJ7NFQ0"/>
<evidence type="ECO:0000313" key="1">
    <source>
        <dbReference type="Proteomes" id="UP000694925"/>
    </source>
</evidence>
<dbReference type="RefSeq" id="XP_017892139.2">
    <property type="nucleotide sequence ID" value="XM_018036650.2"/>
</dbReference>
<dbReference type="PANTHER" id="PTHR37162:SF1">
    <property type="entry name" value="BED-TYPE DOMAIN-CONTAINING PROTEIN"/>
    <property type="match status" value="1"/>
</dbReference>
<dbReference type="Proteomes" id="UP000694925">
    <property type="component" value="Unplaced"/>
</dbReference>
<dbReference type="GeneID" id="108632215"/>
<dbReference type="KEGG" id="ccal:108632215"/>
<keyword evidence="1" id="KW-1185">Reference proteome</keyword>
<sequence length="394" mass="44884">MPPPPSNKVACRKRFCDSWLAEPNFSSWLQKCEGNPFKAFCTACEKEFNCGKSELRKHASGQSHITMLRNTGDLTDTDSAAWLAFASVRERVKRAEIIHVLNIIEHSRSFHSYEHDTRMQLRAVDSMDVLKQMKLKRTKIAAITNNVINEAIVRNVTKILKNTFFSILVDESTDVSGYKNLCILARYTYEGTIQTYLLDYLRLREGNAEYLYDCFKYSMQKYDIPVSNVIGVSVDNASVMVGKHNSFVSRLLAENDSQVVVLPCICHSIHLAACNACKKLPEHVEELLYSLYSYFVSSLKKQQGLEDIQEIMHITKQKLLQPSKTRWLALSQCVDRVLNQWNALYAYFAVESCTAANPLFPGMSLEESICNRMNYPLTKAYLQFSITSFGSPPI</sequence>
<gene>
    <name evidence="2" type="primary">LOC108632215</name>
</gene>
<dbReference type="SUPFAM" id="SSF53098">
    <property type="entry name" value="Ribonuclease H-like"/>
    <property type="match status" value="1"/>
</dbReference>
<protein>
    <submittedName>
        <fullName evidence="2">Uncharacterized protein LOC108632215</fullName>
    </submittedName>
</protein>
<dbReference type="InterPro" id="IPR012337">
    <property type="entry name" value="RNaseH-like_sf"/>
</dbReference>
<dbReference type="PANTHER" id="PTHR37162">
    <property type="entry name" value="HAT FAMILY DIMERISATION DOMAINCONTAINING PROTEIN-RELATED"/>
    <property type="match status" value="1"/>
</dbReference>
<accession>A0AAJ7NFQ0</accession>
<organism evidence="1 2">
    <name type="scientific">Ceratina calcarata</name>
    <dbReference type="NCBI Taxonomy" id="156304"/>
    <lineage>
        <taxon>Eukaryota</taxon>
        <taxon>Metazoa</taxon>
        <taxon>Ecdysozoa</taxon>
        <taxon>Arthropoda</taxon>
        <taxon>Hexapoda</taxon>
        <taxon>Insecta</taxon>
        <taxon>Pterygota</taxon>
        <taxon>Neoptera</taxon>
        <taxon>Endopterygota</taxon>
        <taxon>Hymenoptera</taxon>
        <taxon>Apocrita</taxon>
        <taxon>Aculeata</taxon>
        <taxon>Apoidea</taxon>
        <taxon>Anthophila</taxon>
        <taxon>Apidae</taxon>
        <taxon>Ceratina</taxon>
        <taxon>Zadontomerus</taxon>
    </lineage>
</organism>
<reference evidence="2" key="1">
    <citation type="submission" date="2025-08" db="UniProtKB">
        <authorList>
            <consortium name="RefSeq"/>
        </authorList>
    </citation>
    <scope>IDENTIFICATION</scope>
    <source>
        <tissue evidence="2">Whole body</tissue>
    </source>
</reference>
<proteinExistence type="predicted"/>
<name>A0AAJ7NFQ0_9HYME</name>